<proteinExistence type="predicted"/>
<organism evidence="1 2">
    <name type="scientific">Guopingia tenuis</name>
    <dbReference type="NCBI Taxonomy" id="2763656"/>
    <lineage>
        <taxon>Bacteria</taxon>
        <taxon>Bacillati</taxon>
        <taxon>Bacillota</taxon>
        <taxon>Clostridia</taxon>
        <taxon>Christensenellales</taxon>
        <taxon>Christensenellaceae</taxon>
        <taxon>Guopingia</taxon>
    </lineage>
</organism>
<reference evidence="1" key="1">
    <citation type="submission" date="2020-08" db="EMBL/GenBank/DDBJ databases">
        <title>Genome public.</title>
        <authorList>
            <person name="Liu C."/>
            <person name="Sun Q."/>
        </authorList>
    </citation>
    <scope>NUCLEOTIDE SEQUENCE</scope>
    <source>
        <strain evidence="1">NSJ-63</strain>
    </source>
</reference>
<evidence type="ECO:0000313" key="2">
    <source>
        <dbReference type="Proteomes" id="UP000617951"/>
    </source>
</evidence>
<sequence length="55" mass="6065">MAELAEKREKACNEFIFWKGMSADGQGGHAKGAADKPISGYDAAYIFIIEKHFSK</sequence>
<keyword evidence="2" id="KW-1185">Reference proteome</keyword>
<dbReference type="RefSeq" id="WP_249279658.1">
    <property type="nucleotide sequence ID" value="NZ_JACRSS010000001.1"/>
</dbReference>
<protein>
    <submittedName>
        <fullName evidence="1">Uncharacterized protein</fullName>
    </submittedName>
</protein>
<comment type="caution">
    <text evidence="1">The sequence shown here is derived from an EMBL/GenBank/DDBJ whole genome shotgun (WGS) entry which is preliminary data.</text>
</comment>
<dbReference type="AlphaFoldDB" id="A0A926HVZ2"/>
<dbReference type="EMBL" id="JACRSS010000001">
    <property type="protein sequence ID" value="MBC8537813.1"/>
    <property type="molecule type" value="Genomic_DNA"/>
</dbReference>
<evidence type="ECO:0000313" key="1">
    <source>
        <dbReference type="EMBL" id="MBC8537813.1"/>
    </source>
</evidence>
<dbReference type="Proteomes" id="UP000617951">
    <property type="component" value="Unassembled WGS sequence"/>
</dbReference>
<accession>A0A926HVZ2</accession>
<name>A0A926HVZ2_9FIRM</name>
<gene>
    <name evidence="1" type="ORF">H8693_02550</name>
</gene>